<dbReference type="SUPFAM" id="SSF47413">
    <property type="entry name" value="lambda repressor-like DNA-binding domains"/>
    <property type="match status" value="1"/>
</dbReference>
<dbReference type="CDD" id="cd00093">
    <property type="entry name" value="HTH_XRE"/>
    <property type="match status" value="1"/>
</dbReference>
<feature type="region of interest" description="Disordered" evidence="1">
    <location>
        <begin position="9"/>
        <end position="123"/>
    </location>
</feature>
<evidence type="ECO:0000313" key="3">
    <source>
        <dbReference type="EMBL" id="TDC23596.1"/>
    </source>
</evidence>
<feature type="domain" description="HTH cro/C1-type" evidence="2">
    <location>
        <begin position="140"/>
        <end position="195"/>
    </location>
</feature>
<gene>
    <name evidence="3" type="ORF">E1261_28025</name>
</gene>
<organism evidence="3 4">
    <name type="scientific">Kribbella albertanoniae</name>
    <dbReference type="NCBI Taxonomy" id="1266829"/>
    <lineage>
        <taxon>Bacteria</taxon>
        <taxon>Bacillati</taxon>
        <taxon>Actinomycetota</taxon>
        <taxon>Actinomycetes</taxon>
        <taxon>Propionibacteriales</taxon>
        <taxon>Kribbellaceae</taxon>
        <taxon>Kribbella</taxon>
    </lineage>
</organism>
<dbReference type="SUPFAM" id="SSF52540">
    <property type="entry name" value="P-loop containing nucleoside triphosphate hydrolases"/>
    <property type="match status" value="1"/>
</dbReference>
<protein>
    <submittedName>
        <fullName evidence="3">Helix-turn-helix domain-containing protein</fullName>
    </submittedName>
</protein>
<dbReference type="PRINTS" id="PR00364">
    <property type="entry name" value="DISEASERSIST"/>
</dbReference>
<proteinExistence type="predicted"/>
<feature type="compositionally biased region" description="Low complexity" evidence="1">
    <location>
        <begin position="24"/>
        <end position="38"/>
    </location>
</feature>
<comment type="caution">
    <text evidence="3">The sequence shown here is derived from an EMBL/GenBank/DDBJ whole genome shotgun (WGS) entry which is preliminary data.</text>
</comment>
<feature type="compositionally biased region" description="Basic residues" evidence="1">
    <location>
        <begin position="54"/>
        <end position="76"/>
    </location>
</feature>
<dbReference type="Gene3D" id="3.40.50.300">
    <property type="entry name" value="P-loop containing nucleotide triphosphate hydrolases"/>
    <property type="match status" value="1"/>
</dbReference>
<dbReference type="Pfam" id="PF13560">
    <property type="entry name" value="HTH_31"/>
    <property type="match status" value="1"/>
</dbReference>
<dbReference type="InterPro" id="IPR010982">
    <property type="entry name" value="Lambda_DNA-bd_dom_sf"/>
</dbReference>
<dbReference type="GO" id="GO:0003677">
    <property type="term" value="F:DNA binding"/>
    <property type="evidence" value="ECO:0007669"/>
    <property type="project" value="InterPro"/>
</dbReference>
<evidence type="ECO:0000313" key="4">
    <source>
        <dbReference type="Proteomes" id="UP000295075"/>
    </source>
</evidence>
<dbReference type="EMBL" id="SMKA01000160">
    <property type="protein sequence ID" value="TDC23596.1"/>
    <property type="molecule type" value="Genomic_DNA"/>
</dbReference>
<evidence type="ECO:0000256" key="1">
    <source>
        <dbReference type="SAM" id="MobiDB-lite"/>
    </source>
</evidence>
<evidence type="ECO:0000259" key="2">
    <source>
        <dbReference type="PROSITE" id="PS50943"/>
    </source>
</evidence>
<sequence length="492" mass="53573">MPLVVLVRQRRRPRTHRPDKIHRPLISPQQLPQISPIPTLRSIGARRDRVPDRHHLRRHSPHQRHRNRGLRRRLPRTHPEPQQRTNQRNRHSTQHSTHQNSSSGRLPRSSATPPHPTILSNSTEPCWHNRLVEETFADALKNARQSRGLTQEALAVRAGLSGQAIGLLERGVRKYPHLTTLDKLDLALALTAEERALFKRLAARGTPSNTPTGPGIGPAWTVAEQLPTTRASFTGRIELLDQLKEALTAGEVQVGATVVVTVRGMAGVGKTALAVEAADACRAAYPDGILSVNLRGFGSGTPLAGVQVIGQILRATGVPAESVPGDSAEAIAALRTRLTNRRVLLLLDNARDVAHVTDLIPSTSGSAVLITSRNTLTTLPARLHIQLEPMPATESVQLLTQSAGSECLGDSADRIAELCGHLPLALSVAGAWLLRHPDTSAAELVRRLEDETRRLDLLGVDDLDVRASLALSIDQLISSPRPRDHEAARTFT</sequence>
<dbReference type="PANTHER" id="PTHR47691">
    <property type="entry name" value="REGULATOR-RELATED"/>
    <property type="match status" value="1"/>
</dbReference>
<dbReference type="GO" id="GO:0043531">
    <property type="term" value="F:ADP binding"/>
    <property type="evidence" value="ECO:0007669"/>
    <property type="project" value="InterPro"/>
</dbReference>
<dbReference type="InterPro" id="IPR002182">
    <property type="entry name" value="NB-ARC"/>
</dbReference>
<keyword evidence="4" id="KW-1185">Reference proteome</keyword>
<dbReference type="PROSITE" id="PS50943">
    <property type="entry name" value="HTH_CROC1"/>
    <property type="match status" value="1"/>
</dbReference>
<dbReference type="InterPro" id="IPR027417">
    <property type="entry name" value="P-loop_NTPase"/>
</dbReference>
<dbReference type="Gene3D" id="1.10.260.40">
    <property type="entry name" value="lambda repressor-like DNA-binding domains"/>
    <property type="match status" value="1"/>
</dbReference>
<dbReference type="AlphaFoldDB" id="A0A4R4PN91"/>
<reference evidence="3 4" key="1">
    <citation type="submission" date="2019-03" db="EMBL/GenBank/DDBJ databases">
        <title>Draft genome sequences of novel Actinobacteria.</title>
        <authorList>
            <person name="Sahin N."/>
            <person name="Ay H."/>
            <person name="Saygin H."/>
        </authorList>
    </citation>
    <scope>NUCLEOTIDE SEQUENCE [LARGE SCALE GENOMIC DNA]</scope>
    <source>
        <strain evidence="3 4">JCM 30547</strain>
    </source>
</reference>
<feature type="non-terminal residue" evidence="3">
    <location>
        <position position="492"/>
    </location>
</feature>
<dbReference type="PANTHER" id="PTHR47691:SF3">
    <property type="entry name" value="HTH-TYPE TRANSCRIPTIONAL REGULATOR RV0890C-RELATED"/>
    <property type="match status" value="1"/>
</dbReference>
<dbReference type="Proteomes" id="UP000295075">
    <property type="component" value="Unassembled WGS sequence"/>
</dbReference>
<dbReference type="Pfam" id="PF00931">
    <property type="entry name" value="NB-ARC"/>
    <property type="match status" value="1"/>
</dbReference>
<dbReference type="InterPro" id="IPR001387">
    <property type="entry name" value="Cro/C1-type_HTH"/>
</dbReference>
<name>A0A4R4PN91_9ACTN</name>
<dbReference type="SMART" id="SM00530">
    <property type="entry name" value="HTH_XRE"/>
    <property type="match status" value="1"/>
</dbReference>
<feature type="compositionally biased region" description="Low complexity" evidence="1">
    <location>
        <begin position="94"/>
        <end position="103"/>
    </location>
</feature>
<accession>A0A4R4PN91</accession>
<dbReference type="OrthoDB" id="4326794at2"/>